<keyword evidence="2" id="KW-1133">Transmembrane helix</keyword>
<keyword evidence="2" id="KW-0472">Membrane</keyword>
<organism evidence="3 4">
    <name type="scientific">Triparma columacea</name>
    <dbReference type="NCBI Taxonomy" id="722753"/>
    <lineage>
        <taxon>Eukaryota</taxon>
        <taxon>Sar</taxon>
        <taxon>Stramenopiles</taxon>
        <taxon>Ochrophyta</taxon>
        <taxon>Bolidophyceae</taxon>
        <taxon>Parmales</taxon>
        <taxon>Triparmaceae</taxon>
        <taxon>Triparma</taxon>
    </lineage>
</organism>
<name>A0A9W7G8E8_9STRA</name>
<evidence type="ECO:0000313" key="4">
    <source>
        <dbReference type="Proteomes" id="UP001165065"/>
    </source>
</evidence>
<dbReference type="Proteomes" id="UP001165065">
    <property type="component" value="Unassembled WGS sequence"/>
</dbReference>
<feature type="transmembrane region" description="Helical" evidence="2">
    <location>
        <begin position="12"/>
        <end position="31"/>
    </location>
</feature>
<feature type="transmembrane region" description="Helical" evidence="2">
    <location>
        <begin position="99"/>
        <end position="123"/>
    </location>
</feature>
<feature type="transmembrane region" description="Helical" evidence="2">
    <location>
        <begin position="171"/>
        <end position="191"/>
    </location>
</feature>
<sequence length="259" mass="29010">MLPSDLPVVSIYWTSLIVGSGIAAAASIYSFTASSTEDYGMEWLFGDPEKNTKSLSEMIVYSDEEVRAKGTFWMLVAMMIILANYCLNVVPTIRPPNRYLLPLLNFSFTFACLSAQGVIAITYRAHLPLHFANAGTFFGFAAASIVIMTVYDCRNQRCETKLQKSRRSFRVTSLVLICASLLALLCTLFTYQDIRQFDRRPTVIWGELLGIGSFFVFCLTLTPPFLDDFEEIVGNANKWEDRGDSDSSSMLQEVGSNRL</sequence>
<protein>
    <submittedName>
        <fullName evidence="3">Uncharacterized protein</fullName>
    </submittedName>
</protein>
<accession>A0A9W7G8E8</accession>
<feature type="region of interest" description="Disordered" evidence="1">
    <location>
        <begin position="240"/>
        <end position="259"/>
    </location>
</feature>
<reference evidence="4" key="1">
    <citation type="journal article" date="2023" name="Commun. Biol.">
        <title>Genome analysis of Parmales, the sister group of diatoms, reveals the evolutionary specialization of diatoms from phago-mixotrophs to photoautotrophs.</title>
        <authorList>
            <person name="Ban H."/>
            <person name="Sato S."/>
            <person name="Yoshikawa S."/>
            <person name="Yamada K."/>
            <person name="Nakamura Y."/>
            <person name="Ichinomiya M."/>
            <person name="Sato N."/>
            <person name="Blanc-Mathieu R."/>
            <person name="Endo H."/>
            <person name="Kuwata A."/>
            <person name="Ogata H."/>
        </authorList>
    </citation>
    <scope>NUCLEOTIDE SEQUENCE [LARGE SCALE GENOMIC DNA]</scope>
</reference>
<proteinExistence type="predicted"/>
<feature type="transmembrane region" description="Helical" evidence="2">
    <location>
        <begin position="129"/>
        <end position="151"/>
    </location>
</feature>
<feature type="transmembrane region" description="Helical" evidence="2">
    <location>
        <begin position="70"/>
        <end position="87"/>
    </location>
</feature>
<feature type="compositionally biased region" description="Polar residues" evidence="1">
    <location>
        <begin position="246"/>
        <end position="259"/>
    </location>
</feature>
<keyword evidence="2" id="KW-0812">Transmembrane</keyword>
<dbReference type="EMBL" id="BRYA01000984">
    <property type="protein sequence ID" value="GMI37059.1"/>
    <property type="molecule type" value="Genomic_DNA"/>
</dbReference>
<evidence type="ECO:0000313" key="3">
    <source>
        <dbReference type="EMBL" id="GMI37059.1"/>
    </source>
</evidence>
<comment type="caution">
    <text evidence="3">The sequence shown here is derived from an EMBL/GenBank/DDBJ whole genome shotgun (WGS) entry which is preliminary data.</text>
</comment>
<evidence type="ECO:0000256" key="2">
    <source>
        <dbReference type="SAM" id="Phobius"/>
    </source>
</evidence>
<dbReference type="AlphaFoldDB" id="A0A9W7G8E8"/>
<evidence type="ECO:0000256" key="1">
    <source>
        <dbReference type="SAM" id="MobiDB-lite"/>
    </source>
</evidence>
<feature type="transmembrane region" description="Helical" evidence="2">
    <location>
        <begin position="203"/>
        <end position="222"/>
    </location>
</feature>
<gene>
    <name evidence="3" type="ORF">TrCOL_g7848</name>
</gene>
<keyword evidence="4" id="KW-1185">Reference proteome</keyword>